<proteinExistence type="predicted"/>
<dbReference type="SUPFAM" id="SSF47226">
    <property type="entry name" value="Histidine-containing phosphotransfer domain, HPT domain"/>
    <property type="match status" value="1"/>
</dbReference>
<dbReference type="GO" id="GO:0000160">
    <property type="term" value="P:phosphorelay signal transduction system"/>
    <property type="evidence" value="ECO:0007669"/>
    <property type="project" value="InterPro"/>
</dbReference>
<protein>
    <submittedName>
        <fullName evidence="2">Putative cytosolic protein</fullName>
    </submittedName>
</protein>
<sequence length="104" mass="11790">MEEKRSGKVIVQVDQDLADLIPGYLANRRKDITAINEALKKKDMDTIRIIGHSMKGSGGGYGFETITDIGRIMEKAAKENCTEDIFLQLTRLEDYLHQLEITYV</sequence>
<name>A0A0W8FLJ9_9ZZZZ</name>
<dbReference type="PROSITE" id="PS50894">
    <property type="entry name" value="HPT"/>
    <property type="match status" value="1"/>
</dbReference>
<dbReference type="InterPro" id="IPR036641">
    <property type="entry name" value="HPT_dom_sf"/>
</dbReference>
<dbReference type="Pfam" id="PF01627">
    <property type="entry name" value="Hpt"/>
    <property type="match status" value="1"/>
</dbReference>
<reference evidence="2" key="1">
    <citation type="journal article" date="2015" name="Proc. Natl. Acad. Sci. U.S.A.">
        <title>Networks of energetic and metabolic interactions define dynamics in microbial communities.</title>
        <authorList>
            <person name="Embree M."/>
            <person name="Liu J.K."/>
            <person name="Al-Bassam M.M."/>
            <person name="Zengler K."/>
        </authorList>
    </citation>
    <scope>NUCLEOTIDE SEQUENCE</scope>
</reference>
<accession>A0A0W8FLJ9</accession>
<organism evidence="2">
    <name type="scientific">hydrocarbon metagenome</name>
    <dbReference type="NCBI Taxonomy" id="938273"/>
    <lineage>
        <taxon>unclassified sequences</taxon>
        <taxon>metagenomes</taxon>
        <taxon>ecological metagenomes</taxon>
    </lineage>
</organism>
<dbReference type="EMBL" id="LNQE01001029">
    <property type="protein sequence ID" value="KUG21721.1"/>
    <property type="molecule type" value="Genomic_DNA"/>
</dbReference>
<comment type="caution">
    <text evidence="2">The sequence shown here is derived from an EMBL/GenBank/DDBJ whole genome shotgun (WGS) entry which is preliminary data.</text>
</comment>
<dbReference type="AlphaFoldDB" id="A0A0W8FLJ9"/>
<dbReference type="Gene3D" id="1.20.120.160">
    <property type="entry name" value="HPT domain"/>
    <property type="match status" value="1"/>
</dbReference>
<dbReference type="InterPro" id="IPR008207">
    <property type="entry name" value="Sig_transdc_His_kin_Hpt_dom"/>
</dbReference>
<feature type="domain" description="HPt" evidence="1">
    <location>
        <begin position="13"/>
        <end position="104"/>
    </location>
</feature>
<evidence type="ECO:0000259" key="1">
    <source>
        <dbReference type="PROSITE" id="PS50894"/>
    </source>
</evidence>
<gene>
    <name evidence="2" type="ORF">ASZ90_008525</name>
</gene>
<evidence type="ECO:0000313" key="2">
    <source>
        <dbReference type="EMBL" id="KUG21721.1"/>
    </source>
</evidence>